<evidence type="ECO:0000313" key="2">
    <source>
        <dbReference type="EMBL" id="RDW83682.1"/>
    </source>
</evidence>
<protein>
    <submittedName>
        <fullName evidence="2">Uncharacterized protein</fullName>
    </submittedName>
</protein>
<reference evidence="2 3" key="1">
    <citation type="journal article" date="2018" name="IMA Fungus">
        <title>IMA Genome-F 9: Draft genome sequence of Annulohypoxylon stygium, Aspergillus mulundensis, Berkeleyomyces basicola (syn. Thielaviopsis basicola), Ceratocystis smalleyi, two Cercospora beticola strains, Coleophoma cylindrospora, Fusarium fracticaudum, Phialophora cf. hyalina, and Morchella septimelata.</title>
        <authorList>
            <person name="Wingfield B.D."/>
            <person name="Bills G.F."/>
            <person name="Dong Y."/>
            <person name="Huang W."/>
            <person name="Nel W.J."/>
            <person name="Swalarsk-Parry B.S."/>
            <person name="Vaghefi N."/>
            <person name="Wilken P.M."/>
            <person name="An Z."/>
            <person name="de Beer Z.W."/>
            <person name="De Vos L."/>
            <person name="Chen L."/>
            <person name="Duong T.A."/>
            <person name="Gao Y."/>
            <person name="Hammerbacher A."/>
            <person name="Kikkert J.R."/>
            <person name="Li Y."/>
            <person name="Li H."/>
            <person name="Li K."/>
            <person name="Li Q."/>
            <person name="Liu X."/>
            <person name="Ma X."/>
            <person name="Naidoo K."/>
            <person name="Pethybridge S.J."/>
            <person name="Sun J."/>
            <person name="Steenkamp E.T."/>
            <person name="van der Nest M.A."/>
            <person name="van Wyk S."/>
            <person name="Wingfield M.J."/>
            <person name="Xiong C."/>
            <person name="Yue Q."/>
            <person name="Zhang X."/>
        </authorList>
    </citation>
    <scope>NUCLEOTIDE SEQUENCE [LARGE SCALE GENOMIC DNA]</scope>
    <source>
        <strain evidence="2 3">DSM 5745</strain>
    </source>
</reference>
<dbReference type="RefSeq" id="XP_026605020.1">
    <property type="nucleotide sequence ID" value="XM_026746024.1"/>
</dbReference>
<feature type="compositionally biased region" description="Low complexity" evidence="1">
    <location>
        <begin position="28"/>
        <end position="49"/>
    </location>
</feature>
<keyword evidence="3" id="KW-1185">Reference proteome</keyword>
<feature type="compositionally biased region" description="Low complexity" evidence="1">
    <location>
        <begin position="1"/>
        <end position="21"/>
    </location>
</feature>
<name>A0A3D8SBE9_9EURO</name>
<dbReference type="Proteomes" id="UP000256690">
    <property type="component" value="Unassembled WGS sequence"/>
</dbReference>
<organism evidence="2 3">
    <name type="scientific">Aspergillus mulundensis</name>
    <dbReference type="NCBI Taxonomy" id="1810919"/>
    <lineage>
        <taxon>Eukaryota</taxon>
        <taxon>Fungi</taxon>
        <taxon>Dikarya</taxon>
        <taxon>Ascomycota</taxon>
        <taxon>Pezizomycotina</taxon>
        <taxon>Eurotiomycetes</taxon>
        <taxon>Eurotiomycetidae</taxon>
        <taxon>Eurotiales</taxon>
        <taxon>Aspergillaceae</taxon>
        <taxon>Aspergillus</taxon>
        <taxon>Aspergillus subgen. Nidulantes</taxon>
    </lineage>
</organism>
<feature type="region of interest" description="Disordered" evidence="1">
    <location>
        <begin position="1"/>
        <end position="69"/>
    </location>
</feature>
<evidence type="ECO:0000256" key="1">
    <source>
        <dbReference type="SAM" id="MobiDB-lite"/>
    </source>
</evidence>
<accession>A0A3D8SBE9</accession>
<proteinExistence type="predicted"/>
<sequence>MSSTTTTTTTTATPPTLSLLADYELHHSTPSPFPESQSQSQTQSQTANPPTWPTDHRRIPPYRPINRSLDFNERSAGSSVPEYIFIQVMLHGVWINASIAQLWRATGGRINERIFRHDVGGEY</sequence>
<dbReference type="EMBL" id="PVWQ01000004">
    <property type="protein sequence ID" value="RDW83682.1"/>
    <property type="molecule type" value="Genomic_DNA"/>
</dbReference>
<dbReference type="OrthoDB" id="5201563at2759"/>
<dbReference type="AlphaFoldDB" id="A0A3D8SBE9"/>
<evidence type="ECO:0000313" key="3">
    <source>
        <dbReference type="Proteomes" id="UP000256690"/>
    </source>
</evidence>
<comment type="caution">
    <text evidence="2">The sequence shown here is derived from an EMBL/GenBank/DDBJ whole genome shotgun (WGS) entry which is preliminary data.</text>
</comment>
<dbReference type="GeneID" id="38114378"/>
<gene>
    <name evidence="2" type="ORF">DSM5745_04008</name>
</gene>